<keyword evidence="1" id="KW-0472">Membrane</keyword>
<dbReference type="EMBL" id="CP020370">
    <property type="protein sequence ID" value="AUB81960.1"/>
    <property type="molecule type" value="Genomic_DNA"/>
</dbReference>
<keyword evidence="1" id="KW-0812">Transmembrane</keyword>
<protein>
    <recommendedName>
        <fullName evidence="4">PEP-CTERM protein-sorting domain-containing protein</fullName>
    </recommendedName>
</protein>
<dbReference type="AlphaFoldDB" id="A0A2K8U8Q3"/>
<keyword evidence="1" id="KW-1133">Transmembrane helix</keyword>
<reference evidence="2 3" key="1">
    <citation type="submission" date="2017-03" db="EMBL/GenBank/DDBJ databases">
        <title>Complete genome sequence of Candidatus 'Thiodictyon syntrophicum' sp. nov. strain Cad16T, a photolithoautotroph purple sulfur bacterium isolated from an alpine meromictic lake.</title>
        <authorList>
            <person name="Luedin S.M."/>
            <person name="Pothier J.F."/>
            <person name="Danza F."/>
            <person name="Storelli N."/>
            <person name="Wittwer M."/>
            <person name="Tonolla M."/>
        </authorList>
    </citation>
    <scope>NUCLEOTIDE SEQUENCE [LARGE SCALE GENOMIC DNA]</scope>
    <source>
        <strain evidence="2 3">Cad16T</strain>
    </source>
</reference>
<evidence type="ECO:0000313" key="2">
    <source>
        <dbReference type="EMBL" id="AUB81960.1"/>
    </source>
</evidence>
<name>A0A2K8U8Q3_9GAMM</name>
<evidence type="ECO:0000313" key="3">
    <source>
        <dbReference type="Proteomes" id="UP000232638"/>
    </source>
</evidence>
<gene>
    <name evidence="2" type="ORF">THSYN_14080</name>
</gene>
<proteinExistence type="predicted"/>
<evidence type="ECO:0000256" key="1">
    <source>
        <dbReference type="SAM" id="Phobius"/>
    </source>
</evidence>
<accession>A0A2K8U8Q3</accession>
<dbReference type="Proteomes" id="UP000232638">
    <property type="component" value="Chromosome"/>
</dbReference>
<dbReference type="KEGG" id="tsy:THSYN_14080"/>
<organism evidence="2 3">
    <name type="scientific">Candidatus Thiodictyon syntrophicum</name>
    <dbReference type="NCBI Taxonomy" id="1166950"/>
    <lineage>
        <taxon>Bacteria</taxon>
        <taxon>Pseudomonadati</taxon>
        <taxon>Pseudomonadota</taxon>
        <taxon>Gammaproteobacteria</taxon>
        <taxon>Chromatiales</taxon>
        <taxon>Chromatiaceae</taxon>
        <taxon>Thiodictyon</taxon>
    </lineage>
</organism>
<keyword evidence="3" id="KW-1185">Reference proteome</keyword>
<sequence>MTADGNGPQGATSSASNTLNPSTLVIGNEGNATGIVTLQWSGIQDLDFTDGGALGIYVAFLNPIDHNLTIIFDVVDDLVTSTVARTFPNLSQGGGFFPFLSFSDPSVFTSVNSVKAVFSSTAANWDAGIDFIETTDVPVPGVLALMALMALGLTGLRVTRRRPV</sequence>
<evidence type="ECO:0008006" key="4">
    <source>
        <dbReference type="Google" id="ProtNLM"/>
    </source>
</evidence>
<feature type="transmembrane region" description="Helical" evidence="1">
    <location>
        <begin position="139"/>
        <end position="158"/>
    </location>
</feature>
<dbReference type="RefSeq" id="WP_100919712.1">
    <property type="nucleotide sequence ID" value="NZ_CP020370.1"/>
</dbReference>